<gene>
    <name evidence="1" type="ORF">NPIL_612141</name>
</gene>
<organism evidence="1 2">
    <name type="scientific">Nephila pilipes</name>
    <name type="common">Giant wood spider</name>
    <name type="synonym">Nephila maculata</name>
    <dbReference type="NCBI Taxonomy" id="299642"/>
    <lineage>
        <taxon>Eukaryota</taxon>
        <taxon>Metazoa</taxon>
        <taxon>Ecdysozoa</taxon>
        <taxon>Arthropoda</taxon>
        <taxon>Chelicerata</taxon>
        <taxon>Arachnida</taxon>
        <taxon>Araneae</taxon>
        <taxon>Araneomorphae</taxon>
        <taxon>Entelegynae</taxon>
        <taxon>Araneoidea</taxon>
        <taxon>Nephilidae</taxon>
        <taxon>Nephila</taxon>
    </lineage>
</organism>
<dbReference type="AlphaFoldDB" id="A0A8X6U6R4"/>
<sequence length="92" mass="11020">MGVKFKWTSKFTCCGARRSRPVVAAVNFWTSGTQVLSRVLIRDPPKILRTVYMIPQNKYMAIYYELDHIQIINSYWDEKKIRWRRPNKLENP</sequence>
<name>A0A8X6U6R4_NEPPI</name>
<evidence type="ECO:0000313" key="1">
    <source>
        <dbReference type="EMBL" id="GFT87056.1"/>
    </source>
</evidence>
<proteinExistence type="predicted"/>
<accession>A0A8X6U6R4</accession>
<dbReference type="EMBL" id="BMAW01073269">
    <property type="protein sequence ID" value="GFT87056.1"/>
    <property type="molecule type" value="Genomic_DNA"/>
</dbReference>
<comment type="caution">
    <text evidence="1">The sequence shown here is derived from an EMBL/GenBank/DDBJ whole genome shotgun (WGS) entry which is preliminary data.</text>
</comment>
<reference evidence="1" key="1">
    <citation type="submission" date="2020-08" db="EMBL/GenBank/DDBJ databases">
        <title>Multicomponent nature underlies the extraordinary mechanical properties of spider dragline silk.</title>
        <authorList>
            <person name="Kono N."/>
            <person name="Nakamura H."/>
            <person name="Mori M."/>
            <person name="Yoshida Y."/>
            <person name="Ohtoshi R."/>
            <person name="Malay A.D."/>
            <person name="Moran D.A.P."/>
            <person name="Tomita M."/>
            <person name="Numata K."/>
            <person name="Arakawa K."/>
        </authorList>
    </citation>
    <scope>NUCLEOTIDE SEQUENCE</scope>
</reference>
<dbReference type="Proteomes" id="UP000887013">
    <property type="component" value="Unassembled WGS sequence"/>
</dbReference>
<evidence type="ECO:0000313" key="2">
    <source>
        <dbReference type="Proteomes" id="UP000887013"/>
    </source>
</evidence>
<protein>
    <submittedName>
        <fullName evidence="1">Uncharacterized protein</fullName>
    </submittedName>
</protein>
<keyword evidence="2" id="KW-1185">Reference proteome</keyword>